<sequence length="204" mass="22669">MSLGSDEAMDDDGAFSDGSESDATSTYSDDDGIVVDPPVIKTERGGSHDSESADFQVLDAEKVTLEMNKIIEDVASVLRLSATICRLLLHHYKWNKESLLERFYESTDMDSFFLDANIISPFKVARRGDEGLADVVDTCVICCNRTILTGLQCSHRFCYPCWDSYLTTKIMEEGRAHVACPQHNCPIIVDDEKTLALVKSENAK</sequence>
<gene>
    <name evidence="11" type="ORF">WBA_LOCUS3879</name>
</gene>
<evidence type="ECO:0000313" key="11">
    <source>
        <dbReference type="EMBL" id="VDM10493.1"/>
    </source>
</evidence>
<evidence type="ECO:0000259" key="10">
    <source>
        <dbReference type="PROSITE" id="PS51873"/>
    </source>
</evidence>
<keyword evidence="12" id="KW-1185">Reference proteome</keyword>
<dbReference type="GO" id="GO:0016740">
    <property type="term" value="F:transferase activity"/>
    <property type="evidence" value="ECO:0007669"/>
    <property type="project" value="UniProtKB-KW"/>
</dbReference>
<reference evidence="11 12" key="1">
    <citation type="submission" date="2018-11" db="EMBL/GenBank/DDBJ databases">
        <authorList>
            <consortium name="Pathogen Informatics"/>
        </authorList>
    </citation>
    <scope>NUCLEOTIDE SEQUENCE [LARGE SCALE GENOMIC DNA]</scope>
</reference>
<accession>A0A3P7DM70</accession>
<feature type="region of interest" description="Disordered" evidence="8">
    <location>
        <begin position="1"/>
        <end position="51"/>
    </location>
</feature>
<dbReference type="PROSITE" id="PS50089">
    <property type="entry name" value="ZF_RING_2"/>
    <property type="match status" value="1"/>
</dbReference>
<keyword evidence="4 7" id="KW-0863">Zinc-finger</keyword>
<evidence type="ECO:0000256" key="2">
    <source>
        <dbReference type="ARBA" id="ARBA00022723"/>
    </source>
</evidence>
<feature type="non-terminal residue" evidence="11">
    <location>
        <position position="204"/>
    </location>
</feature>
<dbReference type="InterPro" id="IPR044066">
    <property type="entry name" value="TRIAD_supradom"/>
</dbReference>
<dbReference type="Proteomes" id="UP000270924">
    <property type="component" value="Unassembled WGS sequence"/>
</dbReference>
<dbReference type="Gene3D" id="3.30.40.10">
    <property type="entry name" value="Zinc/RING finger domain, C3HC4 (zinc finger)"/>
    <property type="match status" value="1"/>
</dbReference>
<keyword evidence="6" id="KW-0862">Zinc</keyword>
<proteinExistence type="predicted"/>
<feature type="compositionally biased region" description="Basic and acidic residues" evidence="8">
    <location>
        <begin position="41"/>
        <end position="51"/>
    </location>
</feature>
<dbReference type="InterPro" id="IPR048962">
    <property type="entry name" value="ARIH1-like_UBL"/>
</dbReference>
<feature type="domain" description="RING-type" evidence="9">
    <location>
        <begin position="139"/>
        <end position="184"/>
    </location>
</feature>
<dbReference type="InParanoid" id="A0A3P7DM70"/>
<evidence type="ECO:0000313" key="12">
    <source>
        <dbReference type="Proteomes" id="UP000270924"/>
    </source>
</evidence>
<protein>
    <recommendedName>
        <fullName evidence="13">RING-type domain-containing protein</fullName>
    </recommendedName>
</protein>
<keyword evidence="2" id="KW-0479">Metal-binding</keyword>
<feature type="domain" description="RING-type" evidence="10">
    <location>
        <begin position="135"/>
        <end position="204"/>
    </location>
</feature>
<dbReference type="EMBL" id="UYWW01001433">
    <property type="protein sequence ID" value="VDM10493.1"/>
    <property type="molecule type" value="Genomic_DNA"/>
</dbReference>
<evidence type="ECO:0000259" key="9">
    <source>
        <dbReference type="PROSITE" id="PS50089"/>
    </source>
</evidence>
<dbReference type="InterPro" id="IPR013083">
    <property type="entry name" value="Znf_RING/FYVE/PHD"/>
</dbReference>
<keyword evidence="3" id="KW-0677">Repeat</keyword>
<evidence type="ECO:0008006" key="13">
    <source>
        <dbReference type="Google" id="ProtNLM"/>
    </source>
</evidence>
<evidence type="ECO:0000256" key="1">
    <source>
        <dbReference type="ARBA" id="ARBA00022679"/>
    </source>
</evidence>
<evidence type="ECO:0000256" key="4">
    <source>
        <dbReference type="ARBA" id="ARBA00022771"/>
    </source>
</evidence>
<name>A0A3P7DM70_WUCBA</name>
<evidence type="ECO:0000256" key="7">
    <source>
        <dbReference type="PROSITE-ProRule" id="PRU00175"/>
    </source>
</evidence>
<dbReference type="GO" id="GO:0008270">
    <property type="term" value="F:zinc ion binding"/>
    <property type="evidence" value="ECO:0007669"/>
    <property type="project" value="UniProtKB-KW"/>
</dbReference>
<organism evidence="11 12">
    <name type="scientific">Wuchereria bancrofti</name>
    <dbReference type="NCBI Taxonomy" id="6293"/>
    <lineage>
        <taxon>Eukaryota</taxon>
        <taxon>Metazoa</taxon>
        <taxon>Ecdysozoa</taxon>
        <taxon>Nematoda</taxon>
        <taxon>Chromadorea</taxon>
        <taxon>Rhabditida</taxon>
        <taxon>Spirurina</taxon>
        <taxon>Spiruromorpha</taxon>
        <taxon>Filarioidea</taxon>
        <taxon>Onchocercidae</taxon>
        <taxon>Wuchereria</taxon>
    </lineage>
</organism>
<keyword evidence="1" id="KW-0808">Transferase</keyword>
<keyword evidence="5" id="KW-0833">Ubl conjugation pathway</keyword>
<dbReference type="AlphaFoldDB" id="A0A3P7DM70"/>
<evidence type="ECO:0000256" key="5">
    <source>
        <dbReference type="ARBA" id="ARBA00022786"/>
    </source>
</evidence>
<dbReference type="InterPro" id="IPR001841">
    <property type="entry name" value="Znf_RING"/>
</dbReference>
<dbReference type="Pfam" id="PF21235">
    <property type="entry name" value="UBA_ARI1"/>
    <property type="match status" value="1"/>
</dbReference>
<evidence type="ECO:0000256" key="6">
    <source>
        <dbReference type="ARBA" id="ARBA00022833"/>
    </source>
</evidence>
<dbReference type="OrthoDB" id="10009520at2759"/>
<dbReference type="PROSITE" id="PS51873">
    <property type="entry name" value="TRIAD"/>
    <property type="match status" value="1"/>
</dbReference>
<dbReference type="OMA" id="WKEYLIT"/>
<evidence type="ECO:0000256" key="8">
    <source>
        <dbReference type="SAM" id="MobiDB-lite"/>
    </source>
</evidence>
<evidence type="ECO:0000256" key="3">
    <source>
        <dbReference type="ARBA" id="ARBA00022737"/>
    </source>
</evidence>
<dbReference type="SUPFAM" id="SSF57850">
    <property type="entry name" value="RING/U-box"/>
    <property type="match status" value="1"/>
</dbReference>